<dbReference type="GO" id="GO:0022857">
    <property type="term" value="F:transmembrane transporter activity"/>
    <property type="evidence" value="ECO:0007669"/>
    <property type="project" value="InterPro"/>
</dbReference>
<dbReference type="RefSeq" id="WP_015400387.1">
    <property type="nucleotide sequence ID" value="NC_020302.1"/>
</dbReference>
<reference evidence="2 3" key="1">
    <citation type="journal article" date="2012" name="Stand. Genomic Sci.">
        <title>Genome sequence of the halotolerant bacterium Corynebacterium halotolerans type strain YIM 70093(T) (= DSM 44683(T)).</title>
        <authorList>
            <person name="Ruckert C."/>
            <person name="Albersmeier A."/>
            <person name="Al-Dilaimi A."/>
            <person name="Niehaus K."/>
            <person name="Szczepanowski R."/>
            <person name="Kalinowski J."/>
        </authorList>
    </citation>
    <scope>NUCLEOTIDE SEQUENCE [LARGE SCALE GENOMIC DNA]</scope>
    <source>
        <strain evidence="2">YIM 70093</strain>
    </source>
</reference>
<keyword evidence="1" id="KW-1133">Transmembrane helix</keyword>
<feature type="transmembrane region" description="Helical" evidence="1">
    <location>
        <begin position="268"/>
        <end position="288"/>
    </location>
</feature>
<sequence>MSNQDPTAGKNGDTEEHEEYNARRFIWSNGLQGVGDQIVAAKTVLPWILHAAGAPGFFVALLVPVRESGSMLPQAAFTPWVTTQRSRKRIWVLGSVGQAVAAALIALSALLLEGAALGAAVVVFLAALALFRSLCSIASKDVQGRTISKGRRGRITGRATALGGAVAIIVGGALGLAGPEIPRWVLAALIFAGAAAWAVAALVFHTIDEPVSEEEPQGLHRGWWADTWELFTGDRDFRRFVIVRSLLLVTALSTAFIVTLSQQIGHDLTGLGAFLIASGLAAFVGGRISGIWSDTSSKNVMSHGALVGSLILLVLVACAQWAPQAVNAWVFPLGFFVVNLAHTAVRVARKTYVVDMAEGDQRTRYVGAANTLMGVILLLVGAVSGVVAMAGPQAALLFLAAIGLVGVVTARRLRDVSGGDE</sequence>
<protein>
    <recommendedName>
        <fullName evidence="4">MFS transporter</fullName>
    </recommendedName>
</protein>
<feature type="transmembrane region" description="Helical" evidence="1">
    <location>
        <begin position="365"/>
        <end position="388"/>
    </location>
</feature>
<dbReference type="PANTHER" id="PTHR23526">
    <property type="entry name" value="INTEGRAL MEMBRANE TRANSPORT PROTEIN-RELATED"/>
    <property type="match status" value="1"/>
</dbReference>
<keyword evidence="1" id="KW-0812">Transmembrane</keyword>
<name>M1NKQ2_9CORY</name>
<dbReference type="InterPro" id="IPR011701">
    <property type="entry name" value="MFS"/>
</dbReference>
<dbReference type="InterPro" id="IPR052528">
    <property type="entry name" value="Sugar_transport-like"/>
</dbReference>
<dbReference type="EMBL" id="CP003697">
    <property type="protein sequence ID" value="AGF71968.1"/>
    <property type="molecule type" value="Genomic_DNA"/>
</dbReference>
<feature type="transmembrane region" description="Helical" evidence="1">
    <location>
        <begin position="90"/>
        <end position="111"/>
    </location>
</feature>
<evidence type="ECO:0000313" key="2">
    <source>
        <dbReference type="EMBL" id="AGF71968.1"/>
    </source>
</evidence>
<dbReference type="InterPro" id="IPR036259">
    <property type="entry name" value="MFS_trans_sf"/>
</dbReference>
<dbReference type="STRING" id="1121362.A605_04800"/>
<feature type="transmembrane region" description="Helical" evidence="1">
    <location>
        <begin position="394"/>
        <end position="413"/>
    </location>
</feature>
<keyword evidence="1" id="KW-0472">Membrane</keyword>
<feature type="transmembrane region" description="Helical" evidence="1">
    <location>
        <begin position="117"/>
        <end position="138"/>
    </location>
</feature>
<dbReference type="PATRIC" id="fig|1121362.3.peg.963"/>
<dbReference type="KEGG" id="chn:A605_04800"/>
<dbReference type="OrthoDB" id="1117124at2"/>
<feature type="transmembrane region" description="Helical" evidence="1">
    <location>
        <begin position="241"/>
        <end position="262"/>
    </location>
</feature>
<dbReference type="HOGENOM" id="CLU_051156_0_0_11"/>
<evidence type="ECO:0000313" key="3">
    <source>
        <dbReference type="Proteomes" id="UP000011723"/>
    </source>
</evidence>
<evidence type="ECO:0008006" key="4">
    <source>
        <dbReference type="Google" id="ProtNLM"/>
    </source>
</evidence>
<dbReference type="eggNOG" id="COG2814">
    <property type="taxonomic scope" value="Bacteria"/>
</dbReference>
<accession>M1NKQ2</accession>
<dbReference type="Proteomes" id="UP000011723">
    <property type="component" value="Chromosome"/>
</dbReference>
<feature type="transmembrane region" description="Helical" evidence="1">
    <location>
        <begin position="300"/>
        <end position="322"/>
    </location>
</feature>
<dbReference type="AlphaFoldDB" id="M1NKQ2"/>
<keyword evidence="3" id="KW-1185">Reference proteome</keyword>
<dbReference type="PANTHER" id="PTHR23526:SF2">
    <property type="entry name" value="MAJOR FACILITATOR SUPERFAMILY (MFS) PROFILE DOMAIN-CONTAINING PROTEIN"/>
    <property type="match status" value="1"/>
</dbReference>
<feature type="transmembrane region" description="Helical" evidence="1">
    <location>
        <begin position="159"/>
        <end position="178"/>
    </location>
</feature>
<feature type="transmembrane region" description="Helical" evidence="1">
    <location>
        <begin position="44"/>
        <end position="63"/>
    </location>
</feature>
<feature type="transmembrane region" description="Helical" evidence="1">
    <location>
        <begin position="328"/>
        <end position="345"/>
    </location>
</feature>
<feature type="transmembrane region" description="Helical" evidence="1">
    <location>
        <begin position="184"/>
        <end position="204"/>
    </location>
</feature>
<dbReference type="Pfam" id="PF07690">
    <property type="entry name" value="MFS_1"/>
    <property type="match status" value="1"/>
</dbReference>
<gene>
    <name evidence="2" type="ORF">A605_04800</name>
</gene>
<dbReference type="Gene3D" id="1.20.1250.20">
    <property type="entry name" value="MFS general substrate transporter like domains"/>
    <property type="match status" value="1"/>
</dbReference>
<dbReference type="SUPFAM" id="SSF103473">
    <property type="entry name" value="MFS general substrate transporter"/>
    <property type="match status" value="1"/>
</dbReference>
<organism evidence="2 3">
    <name type="scientific">Corynebacterium halotolerans YIM 70093 = DSM 44683</name>
    <dbReference type="NCBI Taxonomy" id="1121362"/>
    <lineage>
        <taxon>Bacteria</taxon>
        <taxon>Bacillati</taxon>
        <taxon>Actinomycetota</taxon>
        <taxon>Actinomycetes</taxon>
        <taxon>Mycobacteriales</taxon>
        <taxon>Corynebacteriaceae</taxon>
        <taxon>Corynebacterium</taxon>
    </lineage>
</organism>
<proteinExistence type="predicted"/>
<evidence type="ECO:0000256" key="1">
    <source>
        <dbReference type="SAM" id="Phobius"/>
    </source>
</evidence>